<evidence type="ECO:0000256" key="4">
    <source>
        <dbReference type="ARBA" id="ARBA00048073"/>
    </source>
</evidence>
<protein>
    <recommendedName>
        <fullName evidence="2">glutathione-specific gamma-glutamylcyclotransferase</fullName>
        <ecNumber evidence="2">4.3.2.7</ecNumber>
    </recommendedName>
</protein>
<dbReference type="InterPro" id="IPR036568">
    <property type="entry name" value="GGCT-like_sf"/>
</dbReference>
<dbReference type="GO" id="GO:0005737">
    <property type="term" value="C:cytoplasm"/>
    <property type="evidence" value="ECO:0007669"/>
    <property type="project" value="TreeGrafter"/>
</dbReference>
<dbReference type="AlphaFoldDB" id="A0AAV2TM17"/>
<evidence type="ECO:0000256" key="3">
    <source>
        <dbReference type="ARBA" id="ARBA00023239"/>
    </source>
</evidence>
<dbReference type="PANTHER" id="PTHR12192:SF26">
    <property type="entry name" value="GLUTATHIONE-SPECIFIC GAMMA-GLUTAMYLCYCLOTRANSFERASE 1"/>
    <property type="match status" value="1"/>
</dbReference>
<comment type="caution">
    <text evidence="5">The sequence shown here is derived from an EMBL/GenBank/DDBJ whole genome shotgun (WGS) entry which is preliminary data.</text>
</comment>
<accession>A0AAV2TM17</accession>
<dbReference type="PANTHER" id="PTHR12192">
    <property type="entry name" value="CATION TRANSPORT PROTEIN CHAC-RELATED"/>
    <property type="match status" value="1"/>
</dbReference>
<comment type="similarity">
    <text evidence="1">Belongs to the gamma-glutamylcyclotransferase family. ChaC subfamily.</text>
</comment>
<dbReference type="EC" id="4.3.2.7" evidence="2"/>
<dbReference type="SUPFAM" id="SSF110857">
    <property type="entry name" value="Gamma-glutamyl cyclotransferase-like"/>
    <property type="match status" value="1"/>
</dbReference>
<evidence type="ECO:0000256" key="2">
    <source>
        <dbReference type="ARBA" id="ARBA00012344"/>
    </source>
</evidence>
<dbReference type="GO" id="GO:0061928">
    <property type="term" value="F:glutathione specific gamma-glutamylcyclotransferase activity"/>
    <property type="evidence" value="ECO:0007669"/>
    <property type="project" value="UniProtKB-EC"/>
</dbReference>
<reference evidence="5" key="1">
    <citation type="submission" date="2024-06" db="EMBL/GenBank/DDBJ databases">
        <authorList>
            <person name="Liu X."/>
            <person name="Lenzi L."/>
            <person name="Haldenby T S."/>
            <person name="Uol C."/>
        </authorList>
    </citation>
    <scope>NUCLEOTIDE SEQUENCE</scope>
</reference>
<dbReference type="Pfam" id="PF04752">
    <property type="entry name" value="ChaC"/>
    <property type="match status" value="2"/>
</dbReference>
<evidence type="ECO:0000256" key="1">
    <source>
        <dbReference type="ARBA" id="ARBA00009662"/>
    </source>
</evidence>
<comment type="catalytic activity">
    <reaction evidence="4">
        <text>glutathione = L-cysteinylglycine + 5-oxo-L-proline</text>
        <dbReference type="Rhea" id="RHEA:47724"/>
        <dbReference type="ChEBI" id="CHEBI:57925"/>
        <dbReference type="ChEBI" id="CHEBI:58402"/>
        <dbReference type="ChEBI" id="CHEBI:61694"/>
        <dbReference type="EC" id="4.3.2.7"/>
    </reaction>
</comment>
<dbReference type="Gene3D" id="3.10.490.10">
    <property type="entry name" value="Gamma-glutamyl cyclotransferase-like"/>
    <property type="match status" value="1"/>
</dbReference>
<keyword evidence="3" id="KW-0456">Lyase</keyword>
<evidence type="ECO:0000313" key="5">
    <source>
        <dbReference type="EMBL" id="CAL5137051.1"/>
    </source>
</evidence>
<sequence>MLLALPSGERDRLVVFGYGSLIWRPNIPYTRRWVGYIKGYLRRFYQRNIVHRGTPNTPGRVATLVRTDKPDARVWGSAYEVVGQDNVKAALDHLLDREVLNGGYRVDLVPFHPIAKDLSKSSQLNAWIFVNSFTRCPEVSLNEDISHVNEIPLTDFYLGEAPLEEQATQIVSARGICGSNSEYVLLIAAFMRTEVPGDYAFRDDPYIFEMEQLIRQKLFGCKPDCSQSEMGVNTDLESVIKRQVITTDFAKPDDLIKAEGKSERFAKCFEPQATQIVSARGICGSNSEYVLLIAAFMRTEVPGDYAFRDDPYIFEMEQLIRQKLFGCKPDCSQSEMGVNTDLESVIKRQVITTDFAKPDDLIKAEGKSER</sequence>
<dbReference type="GO" id="GO:0006751">
    <property type="term" value="P:glutathione catabolic process"/>
    <property type="evidence" value="ECO:0007669"/>
    <property type="project" value="InterPro"/>
</dbReference>
<dbReference type="EMBL" id="CAXLJL010000378">
    <property type="protein sequence ID" value="CAL5137051.1"/>
    <property type="molecule type" value="Genomic_DNA"/>
</dbReference>
<name>A0AAV2TM17_CALDB</name>
<evidence type="ECO:0000313" key="6">
    <source>
        <dbReference type="Proteomes" id="UP001497525"/>
    </source>
</evidence>
<dbReference type="CDD" id="cd06661">
    <property type="entry name" value="GGCT_like"/>
    <property type="match status" value="1"/>
</dbReference>
<dbReference type="InterPro" id="IPR006840">
    <property type="entry name" value="ChaC"/>
</dbReference>
<gene>
    <name evidence="5" type="ORF">CDAUBV1_LOCUS11326</name>
</gene>
<dbReference type="InterPro" id="IPR013024">
    <property type="entry name" value="GGCT-like"/>
</dbReference>
<organism evidence="5 6">
    <name type="scientific">Calicophoron daubneyi</name>
    <name type="common">Rumen fluke</name>
    <name type="synonym">Paramphistomum daubneyi</name>
    <dbReference type="NCBI Taxonomy" id="300641"/>
    <lineage>
        <taxon>Eukaryota</taxon>
        <taxon>Metazoa</taxon>
        <taxon>Spiralia</taxon>
        <taxon>Lophotrochozoa</taxon>
        <taxon>Platyhelminthes</taxon>
        <taxon>Trematoda</taxon>
        <taxon>Digenea</taxon>
        <taxon>Plagiorchiida</taxon>
        <taxon>Pronocephalata</taxon>
        <taxon>Paramphistomoidea</taxon>
        <taxon>Paramphistomidae</taxon>
        <taxon>Calicophoron</taxon>
    </lineage>
</organism>
<dbReference type="Proteomes" id="UP001497525">
    <property type="component" value="Unassembled WGS sequence"/>
</dbReference>
<proteinExistence type="inferred from homology"/>